<evidence type="ECO:0000256" key="2">
    <source>
        <dbReference type="ARBA" id="ARBA00004970"/>
    </source>
</evidence>
<keyword evidence="5" id="KW-0028">Amino-acid biosynthesis</keyword>
<keyword evidence="9" id="KW-0368">Histidine biosynthesis</keyword>
<name>A0ABV5I9I5_9ACTN</name>
<dbReference type="GO" id="GO:0004401">
    <property type="term" value="F:histidinol-phosphatase activity"/>
    <property type="evidence" value="ECO:0007669"/>
    <property type="project" value="UniProtKB-EC"/>
</dbReference>
<dbReference type="EMBL" id="JBHMEI010000003">
    <property type="protein sequence ID" value="MFB9200585.1"/>
    <property type="molecule type" value="Genomic_DNA"/>
</dbReference>
<dbReference type="NCBIfam" id="TIGR02067">
    <property type="entry name" value="his_9_HisN"/>
    <property type="match status" value="1"/>
</dbReference>
<dbReference type="Proteomes" id="UP001589647">
    <property type="component" value="Unassembled WGS sequence"/>
</dbReference>
<accession>A0ABV5I9I5</accession>
<dbReference type="RefSeq" id="WP_379478551.1">
    <property type="nucleotide sequence ID" value="NZ_BMRC01000003.1"/>
</dbReference>
<comment type="similarity">
    <text evidence="3">Belongs to the inositol monophosphatase superfamily.</text>
</comment>
<dbReference type="PRINTS" id="PR00377">
    <property type="entry name" value="IMPHPHTASES"/>
</dbReference>
<gene>
    <name evidence="12" type="primary">hisN</name>
    <name evidence="12" type="ORF">ACFFV7_05235</name>
</gene>
<comment type="cofactor">
    <cofactor evidence="1">
        <name>Mg(2+)</name>
        <dbReference type="ChEBI" id="CHEBI:18420"/>
    </cofactor>
</comment>
<dbReference type="InterPro" id="IPR020583">
    <property type="entry name" value="Inositol_monoP_metal-BS"/>
</dbReference>
<comment type="pathway">
    <text evidence="2">Amino-acid biosynthesis; L-histidine biosynthesis; L-histidine from 5-phospho-alpha-D-ribose 1-diphosphate: step 8/9.</text>
</comment>
<organism evidence="12 13">
    <name type="scientific">Nonomuraea spiralis</name>
    <dbReference type="NCBI Taxonomy" id="46182"/>
    <lineage>
        <taxon>Bacteria</taxon>
        <taxon>Bacillati</taxon>
        <taxon>Actinomycetota</taxon>
        <taxon>Actinomycetes</taxon>
        <taxon>Streptosporangiales</taxon>
        <taxon>Streptosporangiaceae</taxon>
        <taxon>Nonomuraea</taxon>
    </lineage>
</organism>
<evidence type="ECO:0000256" key="11">
    <source>
        <dbReference type="NCBIfam" id="TIGR02067"/>
    </source>
</evidence>
<dbReference type="Pfam" id="PF00459">
    <property type="entry name" value="Inositol_P"/>
    <property type="match status" value="1"/>
</dbReference>
<dbReference type="Gene3D" id="3.40.190.80">
    <property type="match status" value="1"/>
</dbReference>
<evidence type="ECO:0000256" key="1">
    <source>
        <dbReference type="ARBA" id="ARBA00001946"/>
    </source>
</evidence>
<evidence type="ECO:0000256" key="3">
    <source>
        <dbReference type="ARBA" id="ARBA00009759"/>
    </source>
</evidence>
<comment type="caution">
    <text evidence="12">The sequence shown here is derived from an EMBL/GenBank/DDBJ whole genome shotgun (WGS) entry which is preliminary data.</text>
</comment>
<evidence type="ECO:0000256" key="7">
    <source>
        <dbReference type="ARBA" id="ARBA00022801"/>
    </source>
</evidence>
<dbReference type="PANTHER" id="PTHR43200">
    <property type="entry name" value="PHOSPHATASE"/>
    <property type="match status" value="1"/>
</dbReference>
<keyword evidence="13" id="KW-1185">Reference proteome</keyword>
<evidence type="ECO:0000313" key="12">
    <source>
        <dbReference type="EMBL" id="MFB9200585.1"/>
    </source>
</evidence>
<keyword evidence="6" id="KW-0479">Metal-binding</keyword>
<reference evidence="12 13" key="1">
    <citation type="submission" date="2024-09" db="EMBL/GenBank/DDBJ databases">
        <authorList>
            <person name="Sun Q."/>
            <person name="Mori K."/>
        </authorList>
    </citation>
    <scope>NUCLEOTIDE SEQUENCE [LARGE SCALE GENOMIC DNA]</scope>
    <source>
        <strain evidence="12 13">CCM 3426</strain>
    </source>
</reference>
<sequence>MFGGPDAVAWAIVQGYNDDLRLAHVMADAADDLTMRRFKAVDLKVETKPDLTPVSDADRTVEEAIRGTLRRARPRDAVVGEEFGKTGWGARSWIIDPIDGTKNYVRGVPVWATLIALMEYGKVVVGLVSAPALGRRWWAAADGGAWTGRNLTKATRMNVSSVTRLEDASFSYSSFGGWDKLGKLDNFLDLGRACWRTRAYGDFWSHMMVAEGSVDVSAEPELSPWDMAALTVIVEEAGGVWTDLAGVRGLEGGSLVCTNGALHDDVLNRLNGTTIIS</sequence>
<proteinExistence type="inferred from homology"/>
<keyword evidence="8" id="KW-0460">Magnesium</keyword>
<dbReference type="InterPro" id="IPR011809">
    <property type="entry name" value="His_9_proposed"/>
</dbReference>
<evidence type="ECO:0000256" key="6">
    <source>
        <dbReference type="ARBA" id="ARBA00022723"/>
    </source>
</evidence>
<evidence type="ECO:0000256" key="9">
    <source>
        <dbReference type="ARBA" id="ARBA00023102"/>
    </source>
</evidence>
<dbReference type="PANTHER" id="PTHR43200:SF6">
    <property type="entry name" value="3'(2'),5'-BISPHOSPHATE NUCLEOTIDASE"/>
    <property type="match status" value="1"/>
</dbReference>
<protein>
    <recommendedName>
        <fullName evidence="4 11">Histidinol-phosphatase</fullName>
        <ecNumber evidence="4 11">3.1.3.15</ecNumber>
    </recommendedName>
</protein>
<dbReference type="InterPro" id="IPR000760">
    <property type="entry name" value="Inositol_monophosphatase-like"/>
</dbReference>
<evidence type="ECO:0000256" key="4">
    <source>
        <dbReference type="ARBA" id="ARBA00013085"/>
    </source>
</evidence>
<dbReference type="EC" id="3.1.3.15" evidence="4 11"/>
<dbReference type="InterPro" id="IPR051090">
    <property type="entry name" value="Inositol_monoP_superfamily"/>
</dbReference>
<dbReference type="Gene3D" id="3.30.540.10">
    <property type="entry name" value="Fructose-1,6-Bisphosphatase, subunit A, domain 1"/>
    <property type="match status" value="1"/>
</dbReference>
<dbReference type="PROSITE" id="PS00629">
    <property type="entry name" value="IMP_1"/>
    <property type="match status" value="1"/>
</dbReference>
<evidence type="ECO:0000313" key="13">
    <source>
        <dbReference type="Proteomes" id="UP001589647"/>
    </source>
</evidence>
<dbReference type="SUPFAM" id="SSF56655">
    <property type="entry name" value="Carbohydrate phosphatase"/>
    <property type="match status" value="1"/>
</dbReference>
<keyword evidence="7 12" id="KW-0378">Hydrolase</keyword>
<evidence type="ECO:0000256" key="5">
    <source>
        <dbReference type="ARBA" id="ARBA00022605"/>
    </source>
</evidence>
<evidence type="ECO:0000256" key="8">
    <source>
        <dbReference type="ARBA" id="ARBA00022842"/>
    </source>
</evidence>
<comment type="catalytic activity">
    <reaction evidence="10">
        <text>L-histidinol phosphate + H2O = L-histidinol + phosphate</text>
        <dbReference type="Rhea" id="RHEA:14465"/>
        <dbReference type="ChEBI" id="CHEBI:15377"/>
        <dbReference type="ChEBI" id="CHEBI:43474"/>
        <dbReference type="ChEBI" id="CHEBI:57699"/>
        <dbReference type="ChEBI" id="CHEBI:57980"/>
        <dbReference type="EC" id="3.1.3.15"/>
    </reaction>
</comment>
<evidence type="ECO:0000256" key="10">
    <source>
        <dbReference type="ARBA" id="ARBA00049158"/>
    </source>
</evidence>